<evidence type="ECO:0000256" key="2">
    <source>
        <dbReference type="ARBA" id="ARBA00003690"/>
    </source>
</evidence>
<dbReference type="PROSITE" id="PS00086">
    <property type="entry name" value="CYTOCHROME_P450"/>
    <property type="match status" value="1"/>
</dbReference>
<keyword evidence="12 14" id="KW-0503">Monooxygenase</keyword>
<keyword evidence="9" id="KW-0492">Microsome</keyword>
<name>A0ABQ9K2D0_9CUCU</name>
<comment type="function">
    <text evidence="2">May be involved in the metabolism of insect hormones and in the breakdown of synthetic insecticides.</text>
</comment>
<dbReference type="InterPro" id="IPR002401">
    <property type="entry name" value="Cyt_P450_E_grp-I"/>
</dbReference>
<evidence type="ECO:0008006" key="17">
    <source>
        <dbReference type="Google" id="ProtNLM"/>
    </source>
</evidence>
<dbReference type="EMBL" id="JAPWTJ010000036">
    <property type="protein sequence ID" value="KAJ8984450.1"/>
    <property type="molecule type" value="Genomic_DNA"/>
</dbReference>
<sequence length="149" mass="17190">MFLSTFIESLRLHPPLAFLSKTCTERHVLESTNPEYAPLKVTIEPDTPMILPVMGLQLDPKYFPEPEKFIPERFSKDNSYSYVYLPFGVGPRACIGQRFGLLQIKIGLAQLIKKFKISINEKTPSQVDYLPFYFLLFPKGGIWLDFKKI</sequence>
<evidence type="ECO:0000256" key="8">
    <source>
        <dbReference type="ARBA" id="ARBA00022824"/>
    </source>
</evidence>
<dbReference type="PANTHER" id="PTHR24292">
    <property type="entry name" value="CYTOCHROME P450"/>
    <property type="match status" value="1"/>
</dbReference>
<evidence type="ECO:0000256" key="12">
    <source>
        <dbReference type="ARBA" id="ARBA00023033"/>
    </source>
</evidence>
<dbReference type="PRINTS" id="PR00463">
    <property type="entry name" value="EP450I"/>
</dbReference>
<dbReference type="InterPro" id="IPR001128">
    <property type="entry name" value="Cyt_P450"/>
</dbReference>
<evidence type="ECO:0000256" key="3">
    <source>
        <dbReference type="ARBA" id="ARBA00004174"/>
    </source>
</evidence>
<keyword evidence="7 14" id="KW-0479">Metal-binding</keyword>
<dbReference type="InterPro" id="IPR036396">
    <property type="entry name" value="Cyt_P450_sf"/>
</dbReference>
<dbReference type="PRINTS" id="PR00385">
    <property type="entry name" value="P450"/>
</dbReference>
<keyword evidence="8" id="KW-0256">Endoplasmic reticulum</keyword>
<evidence type="ECO:0000256" key="14">
    <source>
        <dbReference type="RuleBase" id="RU000461"/>
    </source>
</evidence>
<evidence type="ECO:0000256" key="4">
    <source>
        <dbReference type="ARBA" id="ARBA00004406"/>
    </source>
</evidence>
<evidence type="ECO:0000256" key="1">
    <source>
        <dbReference type="ARBA" id="ARBA00001971"/>
    </source>
</evidence>
<evidence type="ECO:0000256" key="5">
    <source>
        <dbReference type="ARBA" id="ARBA00010617"/>
    </source>
</evidence>
<comment type="caution">
    <text evidence="15">The sequence shown here is derived from an EMBL/GenBank/DDBJ whole genome shotgun (WGS) entry which is preliminary data.</text>
</comment>
<protein>
    <recommendedName>
        <fullName evidence="17">Cytochrome P450</fullName>
    </recommendedName>
</protein>
<evidence type="ECO:0000313" key="15">
    <source>
        <dbReference type="EMBL" id="KAJ8984450.1"/>
    </source>
</evidence>
<comment type="subcellular location">
    <subcellularLocation>
        <location evidence="4">Endoplasmic reticulum membrane</location>
        <topology evidence="4">Peripheral membrane protein</topology>
    </subcellularLocation>
    <subcellularLocation>
        <location evidence="3">Microsome membrane</location>
        <topology evidence="3">Peripheral membrane protein</topology>
    </subcellularLocation>
</comment>
<organism evidence="15 16">
    <name type="scientific">Molorchus minor</name>
    <dbReference type="NCBI Taxonomy" id="1323400"/>
    <lineage>
        <taxon>Eukaryota</taxon>
        <taxon>Metazoa</taxon>
        <taxon>Ecdysozoa</taxon>
        <taxon>Arthropoda</taxon>
        <taxon>Hexapoda</taxon>
        <taxon>Insecta</taxon>
        <taxon>Pterygota</taxon>
        <taxon>Neoptera</taxon>
        <taxon>Endopterygota</taxon>
        <taxon>Coleoptera</taxon>
        <taxon>Polyphaga</taxon>
        <taxon>Cucujiformia</taxon>
        <taxon>Chrysomeloidea</taxon>
        <taxon>Cerambycidae</taxon>
        <taxon>Lamiinae</taxon>
        <taxon>Monochamini</taxon>
        <taxon>Molorchus</taxon>
    </lineage>
</organism>
<comment type="cofactor">
    <cofactor evidence="1">
        <name>heme</name>
        <dbReference type="ChEBI" id="CHEBI:30413"/>
    </cofactor>
</comment>
<evidence type="ECO:0000256" key="10">
    <source>
        <dbReference type="ARBA" id="ARBA00023002"/>
    </source>
</evidence>
<keyword evidence="16" id="KW-1185">Reference proteome</keyword>
<dbReference type="Proteomes" id="UP001162164">
    <property type="component" value="Unassembled WGS sequence"/>
</dbReference>
<evidence type="ECO:0000313" key="16">
    <source>
        <dbReference type="Proteomes" id="UP001162164"/>
    </source>
</evidence>
<evidence type="ECO:0000256" key="7">
    <source>
        <dbReference type="ARBA" id="ARBA00022723"/>
    </source>
</evidence>
<evidence type="ECO:0000256" key="11">
    <source>
        <dbReference type="ARBA" id="ARBA00023004"/>
    </source>
</evidence>
<evidence type="ECO:0000256" key="9">
    <source>
        <dbReference type="ARBA" id="ARBA00022848"/>
    </source>
</evidence>
<dbReference type="PANTHER" id="PTHR24292:SF84">
    <property type="entry name" value="CYTOCHROME P450 28A5-RELATED"/>
    <property type="match status" value="1"/>
</dbReference>
<evidence type="ECO:0000256" key="13">
    <source>
        <dbReference type="ARBA" id="ARBA00023136"/>
    </source>
</evidence>
<evidence type="ECO:0000256" key="6">
    <source>
        <dbReference type="ARBA" id="ARBA00022617"/>
    </source>
</evidence>
<keyword evidence="10 14" id="KW-0560">Oxidoreductase</keyword>
<keyword evidence="13" id="KW-0472">Membrane</keyword>
<dbReference type="InterPro" id="IPR017972">
    <property type="entry name" value="Cyt_P450_CS"/>
</dbReference>
<proteinExistence type="inferred from homology"/>
<dbReference type="InterPro" id="IPR050476">
    <property type="entry name" value="Insect_CytP450_Detox"/>
</dbReference>
<comment type="similarity">
    <text evidence="5 14">Belongs to the cytochrome P450 family.</text>
</comment>
<dbReference type="SUPFAM" id="SSF48264">
    <property type="entry name" value="Cytochrome P450"/>
    <property type="match status" value="1"/>
</dbReference>
<reference evidence="15" key="1">
    <citation type="journal article" date="2023" name="Insect Mol. Biol.">
        <title>Genome sequencing provides insights into the evolution of gene families encoding plant cell wall-degrading enzymes in longhorned beetles.</title>
        <authorList>
            <person name="Shin N.R."/>
            <person name="Okamura Y."/>
            <person name="Kirsch R."/>
            <person name="Pauchet Y."/>
        </authorList>
    </citation>
    <scope>NUCLEOTIDE SEQUENCE</scope>
    <source>
        <strain evidence="15">MMC_N1</strain>
    </source>
</reference>
<accession>A0ABQ9K2D0</accession>
<keyword evidence="6 14" id="KW-0349">Heme</keyword>
<dbReference type="Pfam" id="PF00067">
    <property type="entry name" value="p450"/>
    <property type="match status" value="1"/>
</dbReference>
<keyword evidence="11 14" id="KW-0408">Iron</keyword>
<dbReference type="Gene3D" id="1.10.630.10">
    <property type="entry name" value="Cytochrome P450"/>
    <property type="match status" value="1"/>
</dbReference>
<gene>
    <name evidence="15" type="ORF">NQ317_012514</name>
</gene>